<accession>A0A370QK19</accession>
<organism evidence="1 2">
    <name type="scientific">Marinirhabdus gelatinilytica</name>
    <dbReference type="NCBI Taxonomy" id="1703343"/>
    <lineage>
        <taxon>Bacteria</taxon>
        <taxon>Pseudomonadati</taxon>
        <taxon>Bacteroidota</taxon>
        <taxon>Flavobacteriia</taxon>
        <taxon>Flavobacteriales</taxon>
        <taxon>Flavobacteriaceae</taxon>
    </lineage>
</organism>
<proteinExistence type="predicted"/>
<dbReference type="AlphaFoldDB" id="A0A370QK19"/>
<sequence>MVDLGQKKVDKRSPFFMPQTLGWRAVMSESDELRGVYRSS</sequence>
<comment type="caution">
    <text evidence="1">The sequence shown here is derived from an EMBL/GenBank/DDBJ whole genome shotgun (WGS) entry which is preliminary data.</text>
</comment>
<evidence type="ECO:0000313" key="2">
    <source>
        <dbReference type="Proteomes" id="UP000255317"/>
    </source>
</evidence>
<protein>
    <submittedName>
        <fullName evidence="1">Uncharacterized protein</fullName>
    </submittedName>
</protein>
<gene>
    <name evidence="1" type="ORF">C8D94_101281</name>
</gene>
<name>A0A370QK19_9FLAO</name>
<reference evidence="1 2" key="1">
    <citation type="submission" date="2018-07" db="EMBL/GenBank/DDBJ databases">
        <title>Genomic Encyclopedia of Type Strains, Phase IV (KMG-IV): sequencing the most valuable type-strain genomes for metagenomic binning, comparative biology and taxonomic classification.</title>
        <authorList>
            <person name="Goeker M."/>
        </authorList>
    </citation>
    <scope>NUCLEOTIDE SEQUENCE [LARGE SCALE GENOMIC DNA]</scope>
    <source>
        <strain evidence="1 2">DSM 101478</strain>
    </source>
</reference>
<dbReference type="EMBL" id="QRAO01000001">
    <property type="protein sequence ID" value="RDK88410.1"/>
    <property type="molecule type" value="Genomic_DNA"/>
</dbReference>
<keyword evidence="2" id="KW-1185">Reference proteome</keyword>
<evidence type="ECO:0000313" key="1">
    <source>
        <dbReference type="EMBL" id="RDK88410.1"/>
    </source>
</evidence>
<dbReference type="Proteomes" id="UP000255317">
    <property type="component" value="Unassembled WGS sequence"/>
</dbReference>